<keyword evidence="2" id="KW-1185">Reference proteome</keyword>
<dbReference type="EMBL" id="JAUEPT010000083">
    <property type="protein sequence ID" value="KAK0433295.1"/>
    <property type="molecule type" value="Genomic_DNA"/>
</dbReference>
<accession>A0AA39MH50</accession>
<sequence length="49" mass="5633">MPYSSPFSQNGFHHTNNNTYVHSIDRSRADGKPLYVAFINLINTFPFTD</sequence>
<reference evidence="1" key="1">
    <citation type="submission" date="2023-06" db="EMBL/GenBank/DDBJ databases">
        <authorList>
            <consortium name="Lawrence Berkeley National Laboratory"/>
            <person name="Ahrendt S."/>
            <person name="Sahu N."/>
            <person name="Indic B."/>
            <person name="Wong-Bajracharya J."/>
            <person name="Merenyi Z."/>
            <person name="Ke H.-M."/>
            <person name="Monk M."/>
            <person name="Kocsube S."/>
            <person name="Drula E."/>
            <person name="Lipzen A."/>
            <person name="Balint B."/>
            <person name="Henrissat B."/>
            <person name="Andreopoulos B."/>
            <person name="Martin F.M."/>
            <person name="Harder C.B."/>
            <person name="Rigling D."/>
            <person name="Ford K.L."/>
            <person name="Foster G.D."/>
            <person name="Pangilinan J."/>
            <person name="Papanicolaou A."/>
            <person name="Barry K."/>
            <person name="LaButti K."/>
            <person name="Viragh M."/>
            <person name="Koriabine M."/>
            <person name="Yan M."/>
            <person name="Riley R."/>
            <person name="Champramary S."/>
            <person name="Plett K.L."/>
            <person name="Tsai I.J."/>
            <person name="Slot J."/>
            <person name="Sipos G."/>
            <person name="Plett J."/>
            <person name="Nagy L.G."/>
            <person name="Grigoriev I.V."/>
        </authorList>
    </citation>
    <scope>NUCLEOTIDE SEQUENCE</scope>
    <source>
        <strain evidence="1">FPL87.14</strain>
    </source>
</reference>
<protein>
    <submittedName>
        <fullName evidence="1">Uncharacterized protein</fullName>
    </submittedName>
</protein>
<dbReference type="AlphaFoldDB" id="A0AA39MH50"/>
<dbReference type="Proteomes" id="UP001175226">
    <property type="component" value="Unassembled WGS sequence"/>
</dbReference>
<evidence type="ECO:0000313" key="1">
    <source>
        <dbReference type="EMBL" id="KAK0433295.1"/>
    </source>
</evidence>
<gene>
    <name evidence="1" type="ORF">EV421DRAFT_1718756</name>
</gene>
<comment type="caution">
    <text evidence="1">The sequence shown here is derived from an EMBL/GenBank/DDBJ whole genome shotgun (WGS) entry which is preliminary data.</text>
</comment>
<name>A0AA39MH50_9AGAR</name>
<organism evidence="1 2">
    <name type="scientific">Armillaria borealis</name>
    <dbReference type="NCBI Taxonomy" id="47425"/>
    <lineage>
        <taxon>Eukaryota</taxon>
        <taxon>Fungi</taxon>
        <taxon>Dikarya</taxon>
        <taxon>Basidiomycota</taxon>
        <taxon>Agaricomycotina</taxon>
        <taxon>Agaricomycetes</taxon>
        <taxon>Agaricomycetidae</taxon>
        <taxon>Agaricales</taxon>
        <taxon>Marasmiineae</taxon>
        <taxon>Physalacriaceae</taxon>
        <taxon>Armillaria</taxon>
    </lineage>
</organism>
<proteinExistence type="predicted"/>
<evidence type="ECO:0000313" key="2">
    <source>
        <dbReference type="Proteomes" id="UP001175226"/>
    </source>
</evidence>